<reference evidence="8" key="3">
    <citation type="submission" date="2025-08" db="UniProtKB">
        <authorList>
            <consortium name="Ensembl"/>
        </authorList>
    </citation>
    <scope>IDENTIFICATION</scope>
</reference>
<dbReference type="GeneTree" id="ENSGT00940000161872"/>
<evidence type="ECO:0000259" key="7">
    <source>
        <dbReference type="PROSITE" id="PS51362"/>
    </source>
</evidence>
<dbReference type="PANTHER" id="PTHR11848:SF78">
    <property type="entry name" value="GROWTH_DIFFERENTIATION FACTOR 15"/>
    <property type="match status" value="1"/>
</dbReference>
<protein>
    <recommendedName>
        <fullName evidence="7">TGF-beta family profile domain-containing protein</fullName>
    </recommendedName>
</protein>
<keyword evidence="9" id="KW-1185">Reference proteome</keyword>
<reference evidence="9" key="1">
    <citation type="journal article" date="2014" name="PLoS ONE">
        <title>The genome and linkage map of the northern pike (Esox lucius): conserved synteny revealed between the salmonid sister group and the Neoteleostei.</title>
        <authorList>
            <person name="Rondeau E.B."/>
            <person name="Minkley D.R."/>
            <person name="Leong J.S."/>
            <person name="Messmer A.M."/>
            <person name="Jantzen J.R."/>
            <person name="von Schalburg K.R."/>
            <person name="Lemon C."/>
            <person name="Bird N.H."/>
            <person name="Koop B.F."/>
        </authorList>
    </citation>
    <scope>NUCLEOTIDE SEQUENCE</scope>
</reference>
<dbReference type="GO" id="GO:0005615">
    <property type="term" value="C:extracellular space"/>
    <property type="evidence" value="ECO:0007669"/>
    <property type="project" value="TreeGrafter"/>
</dbReference>
<comment type="similarity">
    <text evidence="2 6">Belongs to the TGF-beta family.</text>
</comment>
<dbReference type="InterPro" id="IPR029034">
    <property type="entry name" value="Cystine-knot_cytokine"/>
</dbReference>
<dbReference type="Pfam" id="PF00019">
    <property type="entry name" value="TGF_beta"/>
    <property type="match status" value="1"/>
</dbReference>
<reference evidence="8" key="4">
    <citation type="submission" date="2025-09" db="UniProtKB">
        <authorList>
            <consortium name="Ensembl"/>
        </authorList>
    </citation>
    <scope>IDENTIFICATION</scope>
</reference>
<feature type="domain" description="TGF-beta family profile" evidence="7">
    <location>
        <begin position="285"/>
        <end position="402"/>
    </location>
</feature>
<dbReference type="AlphaFoldDB" id="A0A6Q2Z144"/>
<keyword evidence="3" id="KW-0964">Secreted</keyword>
<dbReference type="SUPFAM" id="SSF57501">
    <property type="entry name" value="Cystine-knot cytokines"/>
    <property type="match status" value="1"/>
</dbReference>
<evidence type="ECO:0000256" key="1">
    <source>
        <dbReference type="ARBA" id="ARBA00004613"/>
    </source>
</evidence>
<comment type="subcellular location">
    <subcellularLocation>
        <location evidence="1">Secreted</location>
    </subcellularLocation>
</comment>
<dbReference type="Gene3D" id="2.60.120.970">
    <property type="match status" value="1"/>
</dbReference>
<dbReference type="OMA" id="EYTMHFC"/>
<dbReference type="InterPro" id="IPR017948">
    <property type="entry name" value="TGFb_CS"/>
</dbReference>
<dbReference type="PROSITE" id="PS51362">
    <property type="entry name" value="TGF_BETA_2"/>
    <property type="match status" value="1"/>
</dbReference>
<dbReference type="GeneID" id="105024537"/>
<dbReference type="RefSeq" id="XP_010892835.4">
    <property type="nucleotide sequence ID" value="XM_010894533.4"/>
</dbReference>
<dbReference type="InterPro" id="IPR001839">
    <property type="entry name" value="TGF-b_C"/>
</dbReference>
<keyword evidence="4 6" id="KW-0339">Growth factor</keyword>
<dbReference type="InterPro" id="IPR001111">
    <property type="entry name" value="TGF-b_propeptide"/>
</dbReference>
<evidence type="ECO:0000256" key="6">
    <source>
        <dbReference type="RuleBase" id="RU000354"/>
    </source>
</evidence>
<dbReference type="Ensembl" id="ENSELUT00000073842.2">
    <property type="protein sequence ID" value="ENSELUP00000072034.2"/>
    <property type="gene ID" value="ENSELUG00000026162.2"/>
</dbReference>
<evidence type="ECO:0000256" key="3">
    <source>
        <dbReference type="ARBA" id="ARBA00022525"/>
    </source>
</evidence>
<dbReference type="GO" id="GO:0005125">
    <property type="term" value="F:cytokine activity"/>
    <property type="evidence" value="ECO:0007669"/>
    <property type="project" value="TreeGrafter"/>
</dbReference>
<dbReference type="InterPro" id="IPR015615">
    <property type="entry name" value="TGF-beta-rel"/>
</dbReference>
<evidence type="ECO:0000256" key="2">
    <source>
        <dbReference type="ARBA" id="ARBA00006656"/>
    </source>
</evidence>
<dbReference type="InParanoid" id="A0A6Q2Z144"/>
<evidence type="ECO:0000313" key="9">
    <source>
        <dbReference type="Proteomes" id="UP000265140"/>
    </source>
</evidence>
<dbReference type="Proteomes" id="UP000265140">
    <property type="component" value="Chromosome 3"/>
</dbReference>
<dbReference type="KEGG" id="els:105024537"/>
<dbReference type="PROSITE" id="PS00250">
    <property type="entry name" value="TGF_BETA_1"/>
    <property type="match status" value="1"/>
</dbReference>
<dbReference type="GO" id="GO:0008083">
    <property type="term" value="F:growth factor activity"/>
    <property type="evidence" value="ECO:0007669"/>
    <property type="project" value="UniProtKB-KW"/>
</dbReference>
<dbReference type="SMART" id="SM00204">
    <property type="entry name" value="TGFB"/>
    <property type="match status" value="1"/>
</dbReference>
<dbReference type="Gene3D" id="2.10.90.10">
    <property type="entry name" value="Cystine-knot cytokines"/>
    <property type="match status" value="1"/>
</dbReference>
<name>A0A6Q2Z144_ESOLU</name>
<sequence length="402" mass="45477">MRIWNFTRYSQTNTMSSLDNRATMRCSVTLLILFSWVALLSGLWQGGGLPRLARERAPLLMQEKSQRALLLAAVKSSILNSMGMEKEPSPVERASEEELRSMWRLYRETVRQLSGNASQEGGSWQRTSRASTVLLPATVKRLKVLQSDKEHPSNVLWFRALFHKNPNIKKQLLSTRAELKLYRQALYNSETAKRTIWKEVHTTIYEAKSLNSSRLIPKESVVQEFSAGTGDLTVDIRTEVDMWRGTSDTHSLVVDVGLVVEEGTDPSGIPQVVLEIDLVEPRSAGRKRQTRSDREDNCDKDGHCCRKSANVSFKEIGWSEWVVAPTSYNMHFCDGSCPHNYKPASMHAQVKSRLHHLNQGAMPRPCCVPAAFEPMVLMHYDSRGKLKLTPFDDLIVSKCLCA</sequence>
<evidence type="ECO:0000256" key="5">
    <source>
        <dbReference type="ARBA" id="ARBA00023157"/>
    </source>
</evidence>
<proteinExistence type="inferred from homology"/>
<evidence type="ECO:0000313" key="8">
    <source>
        <dbReference type="Ensembl" id="ENSELUP00000072034.2"/>
    </source>
</evidence>
<evidence type="ECO:0000256" key="4">
    <source>
        <dbReference type="ARBA" id="ARBA00023030"/>
    </source>
</evidence>
<reference evidence="8" key="2">
    <citation type="submission" date="2020-02" db="EMBL/GenBank/DDBJ databases">
        <title>Esox lucius (northern pike) genome, fEsoLuc1, primary haplotype.</title>
        <authorList>
            <person name="Myers G."/>
            <person name="Karagic N."/>
            <person name="Meyer A."/>
            <person name="Pippel M."/>
            <person name="Reichard M."/>
            <person name="Winkler S."/>
            <person name="Tracey A."/>
            <person name="Sims Y."/>
            <person name="Howe K."/>
            <person name="Rhie A."/>
            <person name="Formenti G."/>
            <person name="Durbin R."/>
            <person name="Fedrigo O."/>
            <person name="Jarvis E.D."/>
        </authorList>
    </citation>
    <scope>NUCLEOTIDE SEQUENCE [LARGE SCALE GENOMIC DNA]</scope>
</reference>
<accession>A0A6Q2Z144</accession>
<dbReference type="CDD" id="cd19376">
    <property type="entry name" value="TGF_beta_GDF15"/>
    <property type="match status" value="1"/>
</dbReference>
<dbReference type="Bgee" id="ENSELUG00000026162">
    <property type="expression patterns" value="Expressed in liver and 2 other cell types or tissues"/>
</dbReference>
<organism evidence="8 9">
    <name type="scientific">Esox lucius</name>
    <name type="common">Northern pike</name>
    <dbReference type="NCBI Taxonomy" id="8010"/>
    <lineage>
        <taxon>Eukaryota</taxon>
        <taxon>Metazoa</taxon>
        <taxon>Chordata</taxon>
        <taxon>Craniata</taxon>
        <taxon>Vertebrata</taxon>
        <taxon>Euteleostomi</taxon>
        <taxon>Actinopterygii</taxon>
        <taxon>Neopterygii</taxon>
        <taxon>Teleostei</taxon>
        <taxon>Protacanthopterygii</taxon>
        <taxon>Esociformes</taxon>
        <taxon>Esocidae</taxon>
        <taxon>Esox</taxon>
    </lineage>
</organism>
<dbReference type="Pfam" id="PF00688">
    <property type="entry name" value="TGFb_propeptide"/>
    <property type="match status" value="1"/>
</dbReference>
<dbReference type="PANTHER" id="PTHR11848">
    <property type="entry name" value="TGF-BETA FAMILY"/>
    <property type="match status" value="1"/>
</dbReference>
<keyword evidence="5" id="KW-1015">Disulfide bond</keyword>